<evidence type="ECO:0000256" key="1">
    <source>
        <dbReference type="SAM" id="MobiDB-lite"/>
    </source>
</evidence>
<proteinExistence type="predicted"/>
<dbReference type="EMBL" id="UYSU01035865">
    <property type="protein sequence ID" value="VDL96811.1"/>
    <property type="molecule type" value="Genomic_DNA"/>
</dbReference>
<organism evidence="4">
    <name type="scientific">Schistocephalus solidus</name>
    <name type="common">Tapeworm</name>
    <dbReference type="NCBI Taxonomy" id="70667"/>
    <lineage>
        <taxon>Eukaryota</taxon>
        <taxon>Metazoa</taxon>
        <taxon>Spiralia</taxon>
        <taxon>Lophotrochozoa</taxon>
        <taxon>Platyhelminthes</taxon>
        <taxon>Cestoda</taxon>
        <taxon>Eucestoda</taxon>
        <taxon>Diphyllobothriidea</taxon>
        <taxon>Diphyllobothriidae</taxon>
        <taxon>Schistocephalus</taxon>
    </lineage>
</organism>
<evidence type="ECO:0000313" key="2">
    <source>
        <dbReference type="EMBL" id="VDL96811.1"/>
    </source>
</evidence>
<keyword evidence="3" id="KW-1185">Reference proteome</keyword>
<evidence type="ECO:0000313" key="4">
    <source>
        <dbReference type="WBParaSite" id="SSLN_0001083101-mRNA-1"/>
    </source>
</evidence>
<reference evidence="2 3" key="2">
    <citation type="submission" date="2018-11" db="EMBL/GenBank/DDBJ databases">
        <authorList>
            <consortium name="Pathogen Informatics"/>
        </authorList>
    </citation>
    <scope>NUCLEOTIDE SEQUENCE [LARGE SCALE GENOMIC DNA]</scope>
    <source>
        <strain evidence="2 3">NST_G2</strain>
    </source>
</reference>
<protein>
    <submittedName>
        <fullName evidence="2 4">Uncharacterized protein</fullName>
    </submittedName>
</protein>
<feature type="region of interest" description="Disordered" evidence="1">
    <location>
        <begin position="1"/>
        <end position="20"/>
    </location>
</feature>
<dbReference type="WBParaSite" id="SSLN_0001083101-mRNA-1">
    <property type="protein sequence ID" value="SSLN_0001083101-mRNA-1"/>
    <property type="gene ID" value="SSLN_0001083101"/>
</dbReference>
<evidence type="ECO:0000313" key="3">
    <source>
        <dbReference type="Proteomes" id="UP000275846"/>
    </source>
</evidence>
<dbReference type="Proteomes" id="UP000275846">
    <property type="component" value="Unassembled WGS sequence"/>
</dbReference>
<dbReference type="AlphaFoldDB" id="A0A183T1S8"/>
<name>A0A183T1S8_SCHSO</name>
<sequence>MRSRDSHATAAAGAGSGSNGSVGDDRLCQGHRCWTGVAGVLLWSPAAAVFFPVPQARVQGLYRFSLPFNHPLSILGLYCFESPKGPNRRASGLFDERGLPLAMQTVLVLSLGSEKTGRFHFLAGRDARQLHSVADVQVEYSGVIYSRSLDVHIYCTVFN</sequence>
<gene>
    <name evidence="2" type="ORF">SSLN_LOCUS10426</name>
</gene>
<reference evidence="4" key="1">
    <citation type="submission" date="2016-06" db="UniProtKB">
        <authorList>
            <consortium name="WormBaseParasite"/>
        </authorList>
    </citation>
    <scope>IDENTIFICATION</scope>
</reference>
<accession>A0A183T1S8</accession>